<dbReference type="GO" id="GO:0098978">
    <property type="term" value="C:glutamatergic synapse"/>
    <property type="evidence" value="ECO:0007669"/>
    <property type="project" value="TreeGrafter"/>
</dbReference>
<evidence type="ECO:0000256" key="1">
    <source>
        <dbReference type="ARBA" id="ARBA00008839"/>
    </source>
</evidence>
<name>A0A177B7L2_9BILA</name>
<organism evidence="2 3">
    <name type="scientific">Intoshia linei</name>
    <dbReference type="NCBI Taxonomy" id="1819745"/>
    <lineage>
        <taxon>Eukaryota</taxon>
        <taxon>Metazoa</taxon>
        <taxon>Spiralia</taxon>
        <taxon>Lophotrochozoa</taxon>
        <taxon>Mesozoa</taxon>
        <taxon>Orthonectida</taxon>
        <taxon>Rhopaluridae</taxon>
        <taxon>Intoshia</taxon>
    </lineage>
</organism>
<dbReference type="InterPro" id="IPR005026">
    <property type="entry name" value="SAPAP"/>
</dbReference>
<dbReference type="AlphaFoldDB" id="A0A177B7L2"/>
<dbReference type="Proteomes" id="UP000078046">
    <property type="component" value="Unassembled WGS sequence"/>
</dbReference>
<dbReference type="GO" id="GO:0023052">
    <property type="term" value="P:signaling"/>
    <property type="evidence" value="ECO:0007669"/>
    <property type="project" value="InterPro"/>
</dbReference>
<protein>
    <submittedName>
        <fullName evidence="2">Uncharacterized protein</fullName>
    </submittedName>
</protein>
<evidence type="ECO:0000313" key="3">
    <source>
        <dbReference type="Proteomes" id="UP000078046"/>
    </source>
</evidence>
<proteinExistence type="inferred from homology"/>
<dbReference type="PANTHER" id="PTHR12353">
    <property type="entry name" value="DISKS LARGE-ASSOCIATED PROTEIN DAP SAP90/PSD-95-ASSOCIATED PROTEIN"/>
    <property type="match status" value="1"/>
</dbReference>
<gene>
    <name evidence="2" type="ORF">A3Q56_02020</name>
</gene>
<evidence type="ECO:0000313" key="2">
    <source>
        <dbReference type="EMBL" id="OAF70235.1"/>
    </source>
</evidence>
<reference evidence="2 3" key="1">
    <citation type="submission" date="2016-04" db="EMBL/GenBank/DDBJ databases">
        <title>The genome of Intoshia linei affirms orthonectids as highly simplified spiralians.</title>
        <authorList>
            <person name="Mikhailov K.V."/>
            <person name="Slusarev G.S."/>
            <person name="Nikitin M.A."/>
            <person name="Logacheva M.D."/>
            <person name="Penin A."/>
            <person name="Aleoshin V."/>
            <person name="Panchin Y.V."/>
        </authorList>
    </citation>
    <scope>NUCLEOTIDE SEQUENCE [LARGE SCALE GENOMIC DNA]</scope>
    <source>
        <strain evidence="2">Intl2013</strain>
        <tissue evidence="2">Whole animal</tissue>
    </source>
</reference>
<dbReference type="EMBL" id="LWCA01000171">
    <property type="protein sequence ID" value="OAF70235.1"/>
    <property type="molecule type" value="Genomic_DNA"/>
</dbReference>
<dbReference type="Pfam" id="PF03359">
    <property type="entry name" value="GKAP"/>
    <property type="match status" value="1"/>
</dbReference>
<sequence>MPALKESTEFNTKYCQTPIKLNPFKNYIDVNIIEIKNQIRQNIVDSKFEDSILNSKCCNSIQELSTCKEYKNKNGYLNSDSYQLQNNENVKHSTPLHFNPKIKTCPPNIKTLNENGHTKKFTSNGIQNSKSNIFSNIRKSFKNMRSILGIKNGKNSESDTMNGSMTSSASRDTHLKCYDPSYDSNSLMYKNGHTDECVNINISKNISSINGNEPISNITNEMFQSTPNIESIHKICPQFKNRTRLANGIGRYIPYSDIHSRFDKPINSFHSMQSNKIEASSDSKLYVTTTKDVKNIHYWINLHLQTVNNLQSYCTDLLNISTLNLNSICINNYKDDARVAVGHCKLLINNKLKKFSELCLSFMNMKDDEKYKPRLTDIESYWQLAKIEITKIEKKFLDLMDIENYNEE</sequence>
<dbReference type="GO" id="GO:0060090">
    <property type="term" value="F:molecular adaptor activity"/>
    <property type="evidence" value="ECO:0007669"/>
    <property type="project" value="TreeGrafter"/>
</dbReference>
<keyword evidence="3" id="KW-1185">Reference proteome</keyword>
<comment type="similarity">
    <text evidence="1">Belongs to the SAPAP family.</text>
</comment>
<comment type="caution">
    <text evidence="2">The sequence shown here is derived from an EMBL/GenBank/DDBJ whole genome shotgun (WGS) entry which is preliminary data.</text>
</comment>
<dbReference type="GO" id="GO:0099572">
    <property type="term" value="C:postsynaptic specialization"/>
    <property type="evidence" value="ECO:0007669"/>
    <property type="project" value="TreeGrafter"/>
</dbReference>
<accession>A0A177B7L2</accession>
<dbReference type="PANTHER" id="PTHR12353:SF31">
    <property type="entry name" value="LD44824P"/>
    <property type="match status" value="1"/>
</dbReference>